<proteinExistence type="predicted"/>
<evidence type="ECO:0000313" key="8">
    <source>
        <dbReference type="Proteomes" id="UP000297496"/>
    </source>
</evidence>
<evidence type="ECO:0000256" key="4">
    <source>
        <dbReference type="ARBA" id="ARBA00022989"/>
    </source>
</evidence>
<reference evidence="7 8" key="1">
    <citation type="submission" date="2019-04" db="EMBL/GenBank/DDBJ databases">
        <title>Three New Species of Nocardioides, Nocardioides euryhalodurans sp. nov., Nocardioides seonyuensis sp. nov. and Nocardioides eburneoflavus sp. nov. Isolated from Soil.</title>
        <authorList>
            <person name="Roh S.G."/>
            <person name="Lee C."/>
            <person name="Kim M.-K."/>
            <person name="Kim S.B."/>
        </authorList>
    </citation>
    <scope>NUCLEOTIDE SEQUENCE [LARGE SCALE GENOMIC DNA]</scope>
    <source>
        <strain evidence="7 8">MMS17-SY213</strain>
    </source>
</reference>
<keyword evidence="2" id="KW-1003">Cell membrane</keyword>
<evidence type="ECO:0000256" key="3">
    <source>
        <dbReference type="ARBA" id="ARBA00022692"/>
    </source>
</evidence>
<comment type="subcellular location">
    <subcellularLocation>
        <location evidence="1">Cell membrane</location>
        <topology evidence="1">Multi-pass membrane protein</topology>
    </subcellularLocation>
</comment>
<evidence type="ECO:0000256" key="6">
    <source>
        <dbReference type="SAM" id="Phobius"/>
    </source>
</evidence>
<name>A0A4Z1CJW8_9ACTN</name>
<dbReference type="AlphaFoldDB" id="A0A4Z1CJW8"/>
<dbReference type="PANTHER" id="PTHR40277">
    <property type="entry name" value="BLL5419 PROTEIN"/>
    <property type="match status" value="1"/>
</dbReference>
<organism evidence="7 8">
    <name type="scientific">Nocardioides eburneiflavus</name>
    <dbReference type="NCBI Taxonomy" id="2518372"/>
    <lineage>
        <taxon>Bacteria</taxon>
        <taxon>Bacillati</taxon>
        <taxon>Actinomycetota</taxon>
        <taxon>Actinomycetes</taxon>
        <taxon>Propionibacteriales</taxon>
        <taxon>Nocardioidaceae</taxon>
        <taxon>Nocardioides</taxon>
    </lineage>
</organism>
<keyword evidence="5 6" id="KW-0472">Membrane</keyword>
<feature type="transmembrane region" description="Helical" evidence="6">
    <location>
        <begin position="147"/>
        <end position="165"/>
    </location>
</feature>
<dbReference type="EMBL" id="SRRO01000001">
    <property type="protein sequence ID" value="TGN64583.1"/>
    <property type="molecule type" value="Genomic_DNA"/>
</dbReference>
<evidence type="ECO:0000256" key="1">
    <source>
        <dbReference type="ARBA" id="ARBA00004651"/>
    </source>
</evidence>
<protein>
    <submittedName>
        <fullName evidence="7">UPF0104 family protein</fullName>
    </submittedName>
</protein>
<evidence type="ECO:0000256" key="2">
    <source>
        <dbReference type="ARBA" id="ARBA00022475"/>
    </source>
</evidence>
<accession>A0A4Z1CJW8</accession>
<feature type="transmembrane region" description="Helical" evidence="6">
    <location>
        <begin position="123"/>
        <end position="141"/>
    </location>
</feature>
<keyword evidence="3 6" id="KW-0812">Transmembrane</keyword>
<dbReference type="Pfam" id="PF03706">
    <property type="entry name" value="LPG_synthase_TM"/>
    <property type="match status" value="1"/>
</dbReference>
<gene>
    <name evidence="7" type="ORF">EXE59_11875</name>
</gene>
<dbReference type="InterPro" id="IPR022791">
    <property type="entry name" value="L-PG_synthase/AglD"/>
</dbReference>
<keyword evidence="4 6" id="KW-1133">Transmembrane helix</keyword>
<comment type="caution">
    <text evidence="7">The sequence shown here is derived from an EMBL/GenBank/DDBJ whole genome shotgun (WGS) entry which is preliminary data.</text>
</comment>
<dbReference type="RefSeq" id="WP_135839093.1">
    <property type="nucleotide sequence ID" value="NZ_SRRO01000001.1"/>
</dbReference>
<evidence type="ECO:0000256" key="5">
    <source>
        <dbReference type="ARBA" id="ARBA00023136"/>
    </source>
</evidence>
<dbReference type="OrthoDB" id="4803763at2"/>
<keyword evidence="8" id="KW-1185">Reference proteome</keyword>
<dbReference type="PANTHER" id="PTHR40277:SF1">
    <property type="entry name" value="BLL5419 PROTEIN"/>
    <property type="match status" value="1"/>
</dbReference>
<dbReference type="GO" id="GO:0005886">
    <property type="term" value="C:plasma membrane"/>
    <property type="evidence" value="ECO:0007669"/>
    <property type="project" value="UniProtKB-SubCell"/>
</dbReference>
<sequence length="305" mass="30886">MRSLLSRPAVRVAAAAAVLGVVLLQVGHGPFVAGVRSLDASTLLLGALLAVPATLASAWRWRVVAAALDAPVDTGRAVAACYSAQLLNATLPTGVAGDVHRGLAHAPEGRRLTGLRTVAWERAAGQVVQVAVLVTLLVLLPSPLRPAVGWFLLVAVLAAGTVVASSRRWRGAWDVLRDDVRRLRTARVLSTVVTTSLLAQSAYVATGVLAARAAGVTAPLATLVPLVLVVLVAMAVPLGVAGWGPREGAAAWSFAAAGLGAGAGVATAVAYGVIATVAALPGLVPLALLARGTDRRALSEEVARG</sequence>
<feature type="transmembrane region" description="Helical" evidence="6">
    <location>
        <begin position="12"/>
        <end position="34"/>
    </location>
</feature>
<feature type="transmembrane region" description="Helical" evidence="6">
    <location>
        <begin position="186"/>
        <end position="210"/>
    </location>
</feature>
<dbReference type="Proteomes" id="UP000297496">
    <property type="component" value="Unassembled WGS sequence"/>
</dbReference>
<evidence type="ECO:0000313" key="7">
    <source>
        <dbReference type="EMBL" id="TGN64583.1"/>
    </source>
</evidence>
<feature type="transmembrane region" description="Helical" evidence="6">
    <location>
        <begin position="216"/>
        <end position="236"/>
    </location>
</feature>
<feature type="transmembrane region" description="Helical" evidence="6">
    <location>
        <begin position="40"/>
        <end position="59"/>
    </location>
</feature>